<evidence type="ECO:0000256" key="1">
    <source>
        <dbReference type="SAM" id="MobiDB-lite"/>
    </source>
</evidence>
<protein>
    <submittedName>
        <fullName evidence="2">Uncharacterized protein</fullName>
    </submittedName>
</protein>
<keyword evidence="3" id="KW-1185">Reference proteome</keyword>
<evidence type="ECO:0000313" key="3">
    <source>
        <dbReference type="Proteomes" id="UP001066276"/>
    </source>
</evidence>
<organism evidence="2 3">
    <name type="scientific">Pleurodeles waltl</name>
    <name type="common">Iberian ribbed newt</name>
    <dbReference type="NCBI Taxonomy" id="8319"/>
    <lineage>
        <taxon>Eukaryota</taxon>
        <taxon>Metazoa</taxon>
        <taxon>Chordata</taxon>
        <taxon>Craniata</taxon>
        <taxon>Vertebrata</taxon>
        <taxon>Euteleostomi</taxon>
        <taxon>Amphibia</taxon>
        <taxon>Batrachia</taxon>
        <taxon>Caudata</taxon>
        <taxon>Salamandroidea</taxon>
        <taxon>Salamandridae</taxon>
        <taxon>Pleurodelinae</taxon>
        <taxon>Pleurodeles</taxon>
    </lineage>
</organism>
<feature type="compositionally biased region" description="Polar residues" evidence="1">
    <location>
        <begin position="79"/>
        <end position="91"/>
    </location>
</feature>
<proteinExistence type="predicted"/>
<reference evidence="2" key="1">
    <citation type="journal article" date="2022" name="bioRxiv">
        <title>Sequencing and chromosome-scale assembly of the giantPleurodeles waltlgenome.</title>
        <authorList>
            <person name="Brown T."/>
            <person name="Elewa A."/>
            <person name="Iarovenko S."/>
            <person name="Subramanian E."/>
            <person name="Araus A.J."/>
            <person name="Petzold A."/>
            <person name="Susuki M."/>
            <person name="Suzuki K.-i.T."/>
            <person name="Hayashi T."/>
            <person name="Toyoda A."/>
            <person name="Oliveira C."/>
            <person name="Osipova E."/>
            <person name="Leigh N.D."/>
            <person name="Simon A."/>
            <person name="Yun M.H."/>
        </authorList>
    </citation>
    <scope>NUCLEOTIDE SEQUENCE</scope>
    <source>
        <strain evidence="2">20211129_DDA</strain>
        <tissue evidence="2">Liver</tissue>
    </source>
</reference>
<evidence type="ECO:0000313" key="2">
    <source>
        <dbReference type="EMBL" id="KAJ1102489.1"/>
    </source>
</evidence>
<dbReference type="Proteomes" id="UP001066276">
    <property type="component" value="Chromosome 10"/>
</dbReference>
<dbReference type="AlphaFoldDB" id="A0AAV7MHC4"/>
<dbReference type="EMBL" id="JANPWB010000014">
    <property type="protein sequence ID" value="KAJ1102489.1"/>
    <property type="molecule type" value="Genomic_DNA"/>
</dbReference>
<comment type="caution">
    <text evidence="2">The sequence shown here is derived from an EMBL/GenBank/DDBJ whole genome shotgun (WGS) entry which is preliminary data.</text>
</comment>
<gene>
    <name evidence="2" type="ORF">NDU88_007535</name>
</gene>
<feature type="region of interest" description="Disordered" evidence="1">
    <location>
        <begin position="41"/>
        <end position="123"/>
    </location>
</feature>
<name>A0AAV7MHC4_PLEWA</name>
<accession>A0AAV7MHC4</accession>
<sequence>MAYYTAEEDYYQDMSEVPFEHQMEERLVEASQALIKAPKPFTQPLKSFGHHKLMARPPSENVARDDQPSELGVAERASMDSSGSFSVQSTGAAEARQSSSFHSSNSDQPHEEPKTATKCKSKTDYVKEQSQALRNLCFDPENIVQPRSSEWLPCMEVVHYIQDRLQKGFDKDIHSTLCSECSWPSLLDKVADTSELDPTMATFLKKFAKDSKRA</sequence>
<feature type="compositionally biased region" description="Basic and acidic residues" evidence="1">
    <location>
        <begin position="108"/>
        <end position="123"/>
    </location>
</feature>